<evidence type="ECO:0000313" key="2">
    <source>
        <dbReference type="EMBL" id="CAL6009002.1"/>
    </source>
</evidence>
<reference evidence="1" key="1">
    <citation type="submission" date="2023-06" db="EMBL/GenBank/DDBJ databases">
        <authorList>
            <person name="Kurt Z."/>
        </authorList>
    </citation>
    <scope>NUCLEOTIDE SEQUENCE</scope>
</reference>
<reference evidence="2 3" key="2">
    <citation type="submission" date="2024-07" db="EMBL/GenBank/DDBJ databases">
        <authorList>
            <person name="Akdeniz Z."/>
        </authorList>
    </citation>
    <scope>NUCLEOTIDE SEQUENCE [LARGE SCALE GENOMIC DNA]</scope>
</reference>
<gene>
    <name evidence="2" type="ORF">HINF_LOCUS21393</name>
    <name evidence="1" type="ORF">HINF_LOCUS7821</name>
</gene>
<dbReference type="Proteomes" id="UP001642409">
    <property type="component" value="Unassembled WGS sequence"/>
</dbReference>
<comment type="caution">
    <text evidence="1">The sequence shown here is derived from an EMBL/GenBank/DDBJ whole genome shotgun (WGS) entry which is preliminary data.</text>
</comment>
<proteinExistence type="predicted"/>
<accession>A0AA86NJM7</accession>
<dbReference type="EMBL" id="CATOUU010000195">
    <property type="protein sequence ID" value="CAI9920176.1"/>
    <property type="molecule type" value="Genomic_DNA"/>
</dbReference>
<name>A0AA86NJM7_9EUKA</name>
<dbReference type="EMBL" id="CAXDID020000058">
    <property type="protein sequence ID" value="CAL6009002.1"/>
    <property type="molecule type" value="Genomic_DNA"/>
</dbReference>
<protein>
    <submittedName>
        <fullName evidence="2">Hypothetical_protein</fullName>
    </submittedName>
</protein>
<organism evidence="1">
    <name type="scientific">Hexamita inflata</name>
    <dbReference type="NCBI Taxonomy" id="28002"/>
    <lineage>
        <taxon>Eukaryota</taxon>
        <taxon>Metamonada</taxon>
        <taxon>Diplomonadida</taxon>
        <taxon>Hexamitidae</taxon>
        <taxon>Hexamitinae</taxon>
        <taxon>Hexamita</taxon>
    </lineage>
</organism>
<dbReference type="AlphaFoldDB" id="A0AA86NJM7"/>
<evidence type="ECO:0000313" key="3">
    <source>
        <dbReference type="Proteomes" id="UP001642409"/>
    </source>
</evidence>
<evidence type="ECO:0000313" key="1">
    <source>
        <dbReference type="EMBL" id="CAI9920176.1"/>
    </source>
</evidence>
<sequence length="114" mass="13075">MCLLLVISQHKNQKSPNISKLPAKPILSPSKTGKCQALVEIRYSINLYVTKLILFSLFVYTLLHPPLFTYRHPKCSDTDSFDIYQQMCLQVNCKRIIDTLVILENCSGVCIRTR</sequence>
<keyword evidence="3" id="KW-1185">Reference proteome</keyword>